<name>A0AAU7TRF8_9GAMM</name>
<feature type="compositionally biased region" description="Low complexity" evidence="1">
    <location>
        <begin position="1"/>
        <end position="11"/>
    </location>
</feature>
<feature type="compositionally biased region" description="Basic and acidic residues" evidence="1">
    <location>
        <begin position="12"/>
        <end position="25"/>
    </location>
</feature>
<organism evidence="2">
    <name type="scientific">Pantoea sp. BJ2</name>
    <dbReference type="NCBI Taxonomy" id="3141322"/>
    <lineage>
        <taxon>Bacteria</taxon>
        <taxon>Pseudomonadati</taxon>
        <taxon>Pseudomonadota</taxon>
        <taxon>Gammaproteobacteria</taxon>
        <taxon>Enterobacterales</taxon>
        <taxon>Erwiniaceae</taxon>
        <taxon>Pantoea</taxon>
    </lineage>
</organism>
<reference evidence="2" key="1">
    <citation type="submission" date="2024-06" db="EMBL/GenBank/DDBJ databases">
        <title>Multiomics insights into the TNT degradation mechanism by Pantoea sp. BJ2 isolated from an ammunition destruction site.</title>
        <authorList>
            <person name="Luo J."/>
        </authorList>
    </citation>
    <scope>NUCLEOTIDE SEQUENCE</scope>
    <source>
        <strain evidence="2">BJ2</strain>
    </source>
</reference>
<accession>A0AAU7TRF8</accession>
<proteinExistence type="predicted"/>
<dbReference type="EMBL" id="CP158292">
    <property type="protein sequence ID" value="XBV43255.1"/>
    <property type="molecule type" value="Genomic_DNA"/>
</dbReference>
<evidence type="ECO:0000256" key="1">
    <source>
        <dbReference type="SAM" id="MobiDB-lite"/>
    </source>
</evidence>
<evidence type="ECO:0000313" key="2">
    <source>
        <dbReference type="EMBL" id="XBV43255.1"/>
    </source>
</evidence>
<sequence length="44" mass="5575">MSQQQTKQYQKQQEELERQRMLERTQDYPFINQMLRMLGMPERK</sequence>
<dbReference type="RefSeq" id="WP_255351274.1">
    <property type="nucleotide sequence ID" value="NZ_CP158292.1"/>
</dbReference>
<feature type="region of interest" description="Disordered" evidence="1">
    <location>
        <begin position="1"/>
        <end position="25"/>
    </location>
</feature>
<dbReference type="AlphaFoldDB" id="A0AAU7TRF8"/>
<protein>
    <submittedName>
        <fullName evidence="2">Uncharacterized protein</fullName>
    </submittedName>
</protein>
<gene>
    <name evidence="2" type="ORF">AAF463_11555</name>
</gene>